<protein>
    <submittedName>
        <fullName evidence="1">Uncharacterized protein</fullName>
    </submittedName>
</protein>
<dbReference type="AlphaFoldDB" id="A0A645EP32"/>
<sequence>MQFAQGTPPAWQCKIGWVLWQGGFELEFGAPSGQGGLDFDLGEVNGFAGSRFIFLGQCTEPLEEGGELAVGAENGNACLLESGQITGILDLGHCGLFYGFDLIKQSSHNNDKLKRAKFANKIKTGEPVRSPVHHWLKTAGNLSLGGFGFQSVLGNFDQGAKSGVVGRSDIGKDLAIKGHLGGLQAFHEAAVGGAGRAGGGIDADLPQIAEGAFLNAAIAIGILAAVINSVRGVTVKLRTAHPVAFSGVDHPCSAFAGGRCVCNSHGLFLKYQ</sequence>
<gene>
    <name evidence="1" type="ORF">SDC9_149610</name>
</gene>
<accession>A0A645EP32</accession>
<dbReference type="EMBL" id="VSSQ01048340">
    <property type="protein sequence ID" value="MPN02394.1"/>
    <property type="molecule type" value="Genomic_DNA"/>
</dbReference>
<reference evidence="1" key="1">
    <citation type="submission" date="2019-08" db="EMBL/GenBank/DDBJ databases">
        <authorList>
            <person name="Kucharzyk K."/>
            <person name="Murdoch R.W."/>
            <person name="Higgins S."/>
            <person name="Loffler F."/>
        </authorList>
    </citation>
    <scope>NUCLEOTIDE SEQUENCE</scope>
</reference>
<proteinExistence type="predicted"/>
<comment type="caution">
    <text evidence="1">The sequence shown here is derived from an EMBL/GenBank/DDBJ whole genome shotgun (WGS) entry which is preliminary data.</text>
</comment>
<evidence type="ECO:0000313" key="1">
    <source>
        <dbReference type="EMBL" id="MPN02394.1"/>
    </source>
</evidence>
<name>A0A645EP32_9ZZZZ</name>
<organism evidence="1">
    <name type="scientific">bioreactor metagenome</name>
    <dbReference type="NCBI Taxonomy" id="1076179"/>
    <lineage>
        <taxon>unclassified sequences</taxon>
        <taxon>metagenomes</taxon>
        <taxon>ecological metagenomes</taxon>
    </lineage>
</organism>